<reference evidence="3" key="2">
    <citation type="submission" date="2023-06" db="EMBL/GenBank/DDBJ databases">
        <authorList>
            <consortium name="Lawrence Berkeley National Laboratory"/>
            <person name="Haridas S."/>
            <person name="Hensen N."/>
            <person name="Bonometti L."/>
            <person name="Westerberg I."/>
            <person name="Brannstrom I.O."/>
            <person name="Guillou S."/>
            <person name="Cros-Aarteil S."/>
            <person name="Calhoun S."/>
            <person name="Kuo A."/>
            <person name="Mondo S."/>
            <person name="Pangilinan J."/>
            <person name="Riley R."/>
            <person name="Labutti K."/>
            <person name="Andreopoulos B."/>
            <person name="Lipzen A."/>
            <person name="Chen C."/>
            <person name="Yanf M."/>
            <person name="Daum C."/>
            <person name="Ng V."/>
            <person name="Clum A."/>
            <person name="Steindorff A."/>
            <person name="Ohm R."/>
            <person name="Martin F."/>
            <person name="Silar P."/>
            <person name="Natvig D."/>
            <person name="Lalanne C."/>
            <person name="Gautier V."/>
            <person name="Ament-Velasquez S.L."/>
            <person name="Kruys A."/>
            <person name="Hutchinson M.I."/>
            <person name="Powell A.J."/>
            <person name="Barry K."/>
            <person name="Miller A.N."/>
            <person name="Grigoriev I.V."/>
            <person name="Debuchy R."/>
            <person name="Gladieux P."/>
            <person name="Thoren M.H."/>
            <person name="Johannesson H."/>
        </authorList>
    </citation>
    <scope>NUCLEOTIDE SEQUENCE</scope>
    <source>
        <strain evidence="3">CBS 560.94</strain>
    </source>
</reference>
<evidence type="ECO:0000313" key="3">
    <source>
        <dbReference type="EMBL" id="KAK3351099.1"/>
    </source>
</evidence>
<dbReference type="Pfam" id="PF25488">
    <property type="entry name" value="RNaseT2L_C"/>
    <property type="match status" value="1"/>
</dbReference>
<comment type="caution">
    <text evidence="3">The sequence shown here is derived from an EMBL/GenBank/DDBJ whole genome shotgun (WGS) entry which is preliminary data.</text>
</comment>
<sequence>MVQLIQTTLTFLALLLSLSTAAPVSTTSASTSVASRSSNVTTSFSGTGQIRTLWDGASHDDLGCLTAAGRWTTDENLCGTFVAVRKDGDSIGATQFTLTSKESGPCEMSGTTFVCEKGRGGYSFGIWPFPNGVPGVECLRYGLYGLMASVQGGPPDVDAKPMDLRFTSYVEKGNVPLGQRALIHTHELMTMSDREAREKWERLAEASGVDLILAHKLAITLVICGALGGGPDLLIRALDHIKQAKYSDDLEREKVLKFVEDTVVPSNMPSDDSRFSLLSLPFSHSDELLKIHAIFVPNMTLDKLMHSPCTIQLALDDEMQAFAKKRFNDYWKFIAKGPWANDIVRDHIYEKHSVYRYPLPTFSNHGDEEEFGSGPYSRSDIQKWLDSEALLNLRSRAMLNFFANRAILDSNSRAMPQDQLLDMFGSLSLNTDGDNGDNGGSMDAS</sequence>
<feature type="chain" id="PRO_5041985140" description="RNase T2-like C-terminal domain-containing protein" evidence="1">
    <location>
        <begin position="22"/>
        <end position="445"/>
    </location>
</feature>
<protein>
    <recommendedName>
        <fullName evidence="2">RNase T2-like C-terminal domain-containing protein</fullName>
    </recommendedName>
</protein>
<dbReference type="EMBL" id="JAUEPP010000002">
    <property type="protein sequence ID" value="KAK3351099.1"/>
    <property type="molecule type" value="Genomic_DNA"/>
</dbReference>
<feature type="signal peptide" evidence="1">
    <location>
        <begin position="1"/>
        <end position="21"/>
    </location>
</feature>
<feature type="domain" description="RNase T2-like C-terminal" evidence="2">
    <location>
        <begin position="43"/>
        <end position="119"/>
    </location>
</feature>
<evidence type="ECO:0000259" key="2">
    <source>
        <dbReference type="Pfam" id="PF25488"/>
    </source>
</evidence>
<organism evidence="3 4">
    <name type="scientific">Neurospora tetraspora</name>
    <dbReference type="NCBI Taxonomy" id="94610"/>
    <lineage>
        <taxon>Eukaryota</taxon>
        <taxon>Fungi</taxon>
        <taxon>Dikarya</taxon>
        <taxon>Ascomycota</taxon>
        <taxon>Pezizomycotina</taxon>
        <taxon>Sordariomycetes</taxon>
        <taxon>Sordariomycetidae</taxon>
        <taxon>Sordariales</taxon>
        <taxon>Sordariaceae</taxon>
        <taxon>Neurospora</taxon>
    </lineage>
</organism>
<dbReference type="RefSeq" id="XP_062684394.1">
    <property type="nucleotide sequence ID" value="XM_062828068.1"/>
</dbReference>
<dbReference type="Proteomes" id="UP001278500">
    <property type="component" value="Unassembled WGS sequence"/>
</dbReference>
<reference evidence="3" key="1">
    <citation type="journal article" date="2023" name="Mol. Phylogenet. Evol.">
        <title>Genome-scale phylogeny and comparative genomics of the fungal order Sordariales.</title>
        <authorList>
            <person name="Hensen N."/>
            <person name="Bonometti L."/>
            <person name="Westerberg I."/>
            <person name="Brannstrom I.O."/>
            <person name="Guillou S."/>
            <person name="Cros-Aarteil S."/>
            <person name="Calhoun S."/>
            <person name="Haridas S."/>
            <person name="Kuo A."/>
            <person name="Mondo S."/>
            <person name="Pangilinan J."/>
            <person name="Riley R."/>
            <person name="LaButti K."/>
            <person name="Andreopoulos B."/>
            <person name="Lipzen A."/>
            <person name="Chen C."/>
            <person name="Yan M."/>
            <person name="Daum C."/>
            <person name="Ng V."/>
            <person name="Clum A."/>
            <person name="Steindorff A."/>
            <person name="Ohm R.A."/>
            <person name="Martin F."/>
            <person name="Silar P."/>
            <person name="Natvig D.O."/>
            <person name="Lalanne C."/>
            <person name="Gautier V."/>
            <person name="Ament-Velasquez S.L."/>
            <person name="Kruys A."/>
            <person name="Hutchinson M.I."/>
            <person name="Powell A.J."/>
            <person name="Barry K."/>
            <person name="Miller A.N."/>
            <person name="Grigoriev I.V."/>
            <person name="Debuchy R."/>
            <person name="Gladieux P."/>
            <person name="Hiltunen Thoren M."/>
            <person name="Johannesson H."/>
        </authorList>
    </citation>
    <scope>NUCLEOTIDE SEQUENCE</scope>
    <source>
        <strain evidence="3">CBS 560.94</strain>
    </source>
</reference>
<evidence type="ECO:0000313" key="4">
    <source>
        <dbReference type="Proteomes" id="UP001278500"/>
    </source>
</evidence>
<keyword evidence="4" id="KW-1185">Reference proteome</keyword>
<name>A0AAE0MUT5_9PEZI</name>
<accession>A0AAE0MUT5</accession>
<gene>
    <name evidence="3" type="ORF">B0H65DRAFT_506566</name>
</gene>
<dbReference type="GeneID" id="87865222"/>
<dbReference type="InterPro" id="IPR057328">
    <property type="entry name" value="RNaseT2L_C"/>
</dbReference>
<evidence type="ECO:0000256" key="1">
    <source>
        <dbReference type="SAM" id="SignalP"/>
    </source>
</evidence>
<proteinExistence type="predicted"/>
<dbReference type="AlphaFoldDB" id="A0AAE0MUT5"/>
<keyword evidence="1" id="KW-0732">Signal</keyword>